<dbReference type="AlphaFoldDB" id="A0A7J6RV67"/>
<dbReference type="EMBL" id="JABANO010023114">
    <property type="protein sequence ID" value="KAF4724062.1"/>
    <property type="molecule type" value="Genomic_DNA"/>
</dbReference>
<sequence>GPRMLADRGSQCSDCIAHMAFVVKSNTLSFLGRITKPTLSDLSKPLCVCQTVLLQNLPDPKSDVVTVRSITGDTDGERGVSLTLGWAEDWNLRGAGSPLVKSDGETSPDAEAGVVE</sequence>
<reference evidence="2 3" key="1">
    <citation type="submission" date="2020-04" db="EMBL/GenBank/DDBJ databases">
        <title>Perkinsus olseni comparative genomics.</title>
        <authorList>
            <person name="Bogema D.R."/>
        </authorList>
    </citation>
    <scope>NUCLEOTIDE SEQUENCE [LARGE SCALE GENOMIC DNA]</scope>
    <source>
        <strain evidence="2 3">ATCC PRA-207</strain>
    </source>
</reference>
<feature type="non-terminal residue" evidence="2">
    <location>
        <position position="116"/>
    </location>
</feature>
<evidence type="ECO:0000256" key="1">
    <source>
        <dbReference type="SAM" id="MobiDB-lite"/>
    </source>
</evidence>
<protein>
    <submittedName>
        <fullName evidence="2">Uncharacterized protein</fullName>
    </submittedName>
</protein>
<accession>A0A7J6RV67</accession>
<keyword evidence="3" id="KW-1185">Reference proteome</keyword>
<evidence type="ECO:0000313" key="3">
    <source>
        <dbReference type="Proteomes" id="UP000553632"/>
    </source>
</evidence>
<feature type="non-terminal residue" evidence="2">
    <location>
        <position position="1"/>
    </location>
</feature>
<comment type="caution">
    <text evidence="2">The sequence shown here is derived from an EMBL/GenBank/DDBJ whole genome shotgun (WGS) entry which is preliminary data.</text>
</comment>
<dbReference type="Proteomes" id="UP000553632">
    <property type="component" value="Unassembled WGS sequence"/>
</dbReference>
<name>A0A7J6RV67_PEROL</name>
<organism evidence="2 3">
    <name type="scientific">Perkinsus olseni</name>
    <name type="common">Perkinsus atlanticus</name>
    <dbReference type="NCBI Taxonomy" id="32597"/>
    <lineage>
        <taxon>Eukaryota</taxon>
        <taxon>Sar</taxon>
        <taxon>Alveolata</taxon>
        <taxon>Perkinsozoa</taxon>
        <taxon>Perkinsea</taxon>
        <taxon>Perkinsida</taxon>
        <taxon>Perkinsidae</taxon>
        <taxon>Perkinsus</taxon>
    </lineage>
</organism>
<proteinExistence type="predicted"/>
<evidence type="ECO:0000313" key="2">
    <source>
        <dbReference type="EMBL" id="KAF4724062.1"/>
    </source>
</evidence>
<gene>
    <name evidence="2" type="ORF">FOZ63_024456</name>
</gene>
<feature type="region of interest" description="Disordered" evidence="1">
    <location>
        <begin position="97"/>
        <end position="116"/>
    </location>
</feature>